<name>A0ABX1ANU3_9ACTN</name>
<evidence type="ECO:0000313" key="3">
    <source>
        <dbReference type="Proteomes" id="UP000746503"/>
    </source>
</evidence>
<dbReference type="InterPro" id="IPR053521">
    <property type="entry name" value="McjB-like"/>
</dbReference>
<gene>
    <name evidence="2" type="ORF">HCJ92_08440</name>
</gene>
<dbReference type="Proteomes" id="UP000746503">
    <property type="component" value="Unassembled WGS sequence"/>
</dbReference>
<dbReference type="InterPro" id="IPR032708">
    <property type="entry name" value="McjB_C"/>
</dbReference>
<accession>A0ABX1ANU3</accession>
<dbReference type="NCBIfam" id="NF033537">
    <property type="entry name" value="lasso_biosyn_B2"/>
    <property type="match status" value="1"/>
</dbReference>
<protein>
    <submittedName>
        <fullName evidence="2">Lasso peptide biosynthesis B2 protein</fullName>
    </submittedName>
</protein>
<comment type="caution">
    <text evidence="2">The sequence shown here is derived from an EMBL/GenBank/DDBJ whole genome shotgun (WGS) entry which is preliminary data.</text>
</comment>
<feature type="domain" description="Microcin J25-processing protein McjB C-terminal" evidence="1">
    <location>
        <begin position="143"/>
        <end position="232"/>
    </location>
</feature>
<keyword evidence="3" id="KW-1185">Reference proteome</keyword>
<reference evidence="2 3" key="1">
    <citation type="submission" date="2020-03" db="EMBL/GenBank/DDBJ databases">
        <title>Draft genome of Streptomyces sp. ventii, isolated from the Axial Seamount in the Pacific Ocean, and resequencing of the two type strains Streptomyces lonarensis strain NCL 716 and Streptomyces bohaiensis strain 11A07.</title>
        <authorList>
            <person name="Loughran R.M."/>
            <person name="Pfannmuller K.M."/>
            <person name="Wasson B.J."/>
            <person name="Deadmond M.C."/>
            <person name="Paddock B.E."/>
            <person name="Koyack M.J."/>
            <person name="Gallegos D.A."/>
            <person name="Mitchell E.A."/>
            <person name="Ushijima B."/>
            <person name="Saw J.H."/>
            <person name="Mcphail K.L."/>
            <person name="Videau P."/>
        </authorList>
    </citation>
    <scope>NUCLEOTIDE SEQUENCE [LARGE SCALE GENOMIC DNA]</scope>
    <source>
        <strain evidence="3">5675061</strain>
    </source>
</reference>
<dbReference type="RefSeq" id="WP_167932843.1">
    <property type="nucleotide sequence ID" value="NZ_JAAVJB010000045.1"/>
</dbReference>
<dbReference type="Pfam" id="PF13471">
    <property type="entry name" value="Transglut_core3"/>
    <property type="match status" value="1"/>
</dbReference>
<evidence type="ECO:0000259" key="1">
    <source>
        <dbReference type="Pfam" id="PF13471"/>
    </source>
</evidence>
<organism evidence="2 3">
    <name type="scientific">Streptomyces spiramenti</name>
    <dbReference type="NCBI Taxonomy" id="2720606"/>
    <lineage>
        <taxon>Bacteria</taxon>
        <taxon>Bacillati</taxon>
        <taxon>Actinomycetota</taxon>
        <taxon>Actinomycetes</taxon>
        <taxon>Kitasatosporales</taxon>
        <taxon>Streptomycetaceae</taxon>
        <taxon>Streptomyces</taxon>
    </lineage>
</organism>
<evidence type="ECO:0000313" key="2">
    <source>
        <dbReference type="EMBL" id="NJP66318.1"/>
    </source>
</evidence>
<proteinExistence type="predicted"/>
<dbReference type="EMBL" id="JAAVJB010000045">
    <property type="protein sequence ID" value="NJP66318.1"/>
    <property type="molecule type" value="Genomic_DNA"/>
</dbReference>
<sequence length="244" mass="26054">MKRNVYTAFLPDGGAALMDIRRGRGRWVHLNPAAAQTWRVLTSGPDDAATRRSGWRERTRAWSAPWRAGGQIPAGAGYLPPPQRAAPQAASSTAALYLPSTPRTAADAAPAQNEGERLSGVDRAAVALATLAALASLHLLPIRVTLGWVTAAARFSRREPGAARAAALHTAVIRAGRRWPGRFACLEETLATTLAARLRGDRLTLCLGARPAPVAAHAWTETTTHIIGQSADDRPWPYITAARL</sequence>